<protein>
    <submittedName>
        <fullName evidence="2">DUF1508 domain-containing protein</fullName>
    </submittedName>
</protein>
<keyword evidence="3" id="KW-1185">Reference proteome</keyword>
<reference evidence="2 3" key="1">
    <citation type="submission" date="2018-11" db="EMBL/GenBank/DDBJ databases">
        <title>Novel bacteria species description.</title>
        <authorList>
            <person name="Han J.-H."/>
        </authorList>
    </citation>
    <scope>NUCLEOTIDE SEQUENCE [LARGE SCALE GENOMIC DNA]</scope>
    <source>
        <strain evidence="2 3">KCTC23259</strain>
    </source>
</reference>
<organism evidence="2 3">
    <name type="scientific">Lacihabitans soyangensis</name>
    <dbReference type="NCBI Taxonomy" id="869394"/>
    <lineage>
        <taxon>Bacteria</taxon>
        <taxon>Pseudomonadati</taxon>
        <taxon>Bacteroidota</taxon>
        <taxon>Cytophagia</taxon>
        <taxon>Cytophagales</taxon>
        <taxon>Leadbetterellaceae</taxon>
        <taxon>Lacihabitans</taxon>
    </lineage>
</organism>
<dbReference type="SUPFAM" id="SSF160113">
    <property type="entry name" value="YegP-like"/>
    <property type="match status" value="2"/>
</dbReference>
<dbReference type="Pfam" id="PF07411">
    <property type="entry name" value="DUF1508"/>
    <property type="match status" value="2"/>
</dbReference>
<dbReference type="RefSeq" id="WP_255037010.1">
    <property type="nucleotide sequence ID" value="NZ_RJUF01000022.1"/>
</dbReference>
<feature type="domain" description="DUF1508" evidence="1">
    <location>
        <begin position="34"/>
        <end position="73"/>
    </location>
</feature>
<dbReference type="InterPro" id="IPR036913">
    <property type="entry name" value="YegP-like_sf"/>
</dbReference>
<dbReference type="AlphaFoldDB" id="A0AAE3KWP5"/>
<gene>
    <name evidence="2" type="ORF">EGI31_09670</name>
</gene>
<dbReference type="EMBL" id="RJUF01000022">
    <property type="protein sequence ID" value="MCP9763225.1"/>
    <property type="molecule type" value="Genomic_DNA"/>
</dbReference>
<dbReference type="Proteomes" id="UP001204144">
    <property type="component" value="Unassembled WGS sequence"/>
</dbReference>
<accession>A0AAE3KWP5</accession>
<dbReference type="InterPro" id="IPR051141">
    <property type="entry name" value="UPF0339_domain"/>
</dbReference>
<evidence type="ECO:0000313" key="2">
    <source>
        <dbReference type="EMBL" id="MCP9763225.1"/>
    </source>
</evidence>
<name>A0AAE3KWP5_9BACT</name>
<feature type="domain" description="DUF1508" evidence="1">
    <location>
        <begin position="84"/>
        <end position="126"/>
    </location>
</feature>
<evidence type="ECO:0000313" key="3">
    <source>
        <dbReference type="Proteomes" id="UP001204144"/>
    </source>
</evidence>
<dbReference type="PANTHER" id="PTHR40606">
    <property type="match status" value="1"/>
</dbReference>
<evidence type="ECO:0000259" key="1">
    <source>
        <dbReference type="Pfam" id="PF07411"/>
    </source>
</evidence>
<comment type="caution">
    <text evidence="2">The sequence shown here is derived from an EMBL/GenBank/DDBJ whole genome shotgun (WGS) entry which is preliminary data.</text>
</comment>
<dbReference type="InterPro" id="IPR010879">
    <property type="entry name" value="DUF1508"/>
</dbReference>
<proteinExistence type="predicted"/>
<dbReference type="Gene3D" id="2.30.29.80">
    <property type="match status" value="1"/>
</dbReference>
<sequence length="263" mass="29476">MAVNDDYLPCKSYAGQEADPKNEGFTVFQDKKTKKYYFALVDNEGNVLLKSEGYVDLKSRKNGIASVIKNKSIDGRLSVEKDKKKFFVVLKAGNNKEIARSCNFTSELEAKNAIEKIASKESVAEVVSAGVSTNMLASLDGFLNVGDYLDKARIWDSYGITGFVKFQGEDDKYYFGVYNPDATLYLRSLGFMTEDERDNTFDLMESTILLEENYKIENLGGKYYAVLFEESEILAISPDFNSFIEAFVTTPGGRPKETIGTMF</sequence>
<dbReference type="PANTHER" id="PTHR40606:SF1">
    <property type="entry name" value="UPF0339 PROTEIN YEGP"/>
    <property type="match status" value="1"/>
</dbReference>